<feature type="region of interest" description="Disordered" evidence="2">
    <location>
        <begin position="229"/>
        <end position="275"/>
    </location>
</feature>
<accession>A0A6A6VHZ5</accession>
<dbReference type="OrthoDB" id="5569911at2759"/>
<name>A0A6A6VHZ5_9PLEO</name>
<protein>
    <submittedName>
        <fullName evidence="5">Uncharacterized protein</fullName>
    </submittedName>
</protein>
<organism evidence="5 6">
    <name type="scientific">Sporormia fimetaria CBS 119925</name>
    <dbReference type="NCBI Taxonomy" id="1340428"/>
    <lineage>
        <taxon>Eukaryota</taxon>
        <taxon>Fungi</taxon>
        <taxon>Dikarya</taxon>
        <taxon>Ascomycota</taxon>
        <taxon>Pezizomycotina</taxon>
        <taxon>Dothideomycetes</taxon>
        <taxon>Pleosporomycetidae</taxon>
        <taxon>Pleosporales</taxon>
        <taxon>Sporormiaceae</taxon>
        <taxon>Sporormia</taxon>
    </lineage>
</organism>
<feature type="compositionally biased region" description="Acidic residues" evidence="2">
    <location>
        <begin position="503"/>
        <end position="521"/>
    </location>
</feature>
<dbReference type="InterPro" id="IPR029191">
    <property type="entry name" value="Uds1"/>
</dbReference>
<keyword evidence="1" id="KW-0175">Coiled coil</keyword>
<dbReference type="InterPro" id="IPR056703">
    <property type="entry name" value="DUF7801"/>
</dbReference>
<dbReference type="EMBL" id="MU006566">
    <property type="protein sequence ID" value="KAF2749419.1"/>
    <property type="molecule type" value="Genomic_DNA"/>
</dbReference>
<feature type="domain" description="Up-regulated during septation protein 1" evidence="3">
    <location>
        <begin position="100"/>
        <end position="229"/>
    </location>
</feature>
<dbReference type="Pfam" id="PF25078">
    <property type="entry name" value="DUF7801"/>
    <property type="match status" value="1"/>
</dbReference>
<evidence type="ECO:0000313" key="5">
    <source>
        <dbReference type="EMBL" id="KAF2749419.1"/>
    </source>
</evidence>
<evidence type="ECO:0000259" key="3">
    <source>
        <dbReference type="Pfam" id="PF15456"/>
    </source>
</evidence>
<dbReference type="Pfam" id="PF15456">
    <property type="entry name" value="Uds1"/>
    <property type="match status" value="1"/>
</dbReference>
<proteinExistence type="predicted"/>
<feature type="domain" description="DUF7801" evidence="4">
    <location>
        <begin position="676"/>
        <end position="824"/>
    </location>
</feature>
<feature type="compositionally biased region" description="Polar residues" evidence="2">
    <location>
        <begin position="449"/>
        <end position="469"/>
    </location>
</feature>
<feature type="coiled-coil region" evidence="1">
    <location>
        <begin position="571"/>
        <end position="821"/>
    </location>
</feature>
<dbReference type="InterPro" id="IPR036274">
    <property type="entry name" value="HR1_rpt_sf"/>
</dbReference>
<evidence type="ECO:0000256" key="2">
    <source>
        <dbReference type="SAM" id="MobiDB-lite"/>
    </source>
</evidence>
<feature type="region of interest" description="Disordered" evidence="2">
    <location>
        <begin position="158"/>
        <end position="196"/>
    </location>
</feature>
<feature type="compositionally biased region" description="Basic and acidic residues" evidence="2">
    <location>
        <begin position="266"/>
        <end position="275"/>
    </location>
</feature>
<evidence type="ECO:0000313" key="6">
    <source>
        <dbReference type="Proteomes" id="UP000799440"/>
    </source>
</evidence>
<gene>
    <name evidence="5" type="ORF">M011DRAFT_465852</name>
</gene>
<evidence type="ECO:0000259" key="4">
    <source>
        <dbReference type="Pfam" id="PF25078"/>
    </source>
</evidence>
<evidence type="ECO:0000256" key="1">
    <source>
        <dbReference type="SAM" id="Coils"/>
    </source>
</evidence>
<dbReference type="Proteomes" id="UP000799440">
    <property type="component" value="Unassembled WGS sequence"/>
</dbReference>
<dbReference type="SUPFAM" id="SSF46585">
    <property type="entry name" value="HR1 repeat"/>
    <property type="match status" value="1"/>
</dbReference>
<keyword evidence="6" id="KW-1185">Reference proteome</keyword>
<feature type="region of interest" description="Disordered" evidence="2">
    <location>
        <begin position="495"/>
        <end position="521"/>
    </location>
</feature>
<dbReference type="AlphaFoldDB" id="A0A6A6VHZ5"/>
<sequence>MASNGLRTRYPYGADALSPRPLYDLPSPTSVYPSGVSNASPSFYPIAFQNTPRFGGSAFIPSMDVFLDGREASTSDKHLESPRTSRARRVELLNNDPVAMHLLIETAIGDSQNFDVLSVEEVEALKQDQRTLDSRLGPLRKRLESETKIRDAARSLNRLSALTDKGHRRGMSSRGSSGTKDTLARSEEELASSNQKVDELTRNLVEMEARMRLIDQQLLMHTAAVLQMTHQGPTRKKRSSQPAQPGVQRPDSPVSLDTYETGQNRSKRDDEFDERSYYRSPENLDSLMDALQNGTHLHTPSGEQHSGSLDATARRVEELSSRMRNLLLQTNPERNREYLAPPQLISATQDSSTVDQQLDYMDRCLHDMSAELEESQDSSDQSLRMVEGRLDGVNNQLYTMLQRSGEKALPPPPVTGDGVQEQVNYVEDALYNIERLHSSMSEHIEELQSQRQSMSSQIEELRSSASKNQDNQYETTLLGLWSIIQAGEEDARQRKRQRREMLADDSDAEELSPDEDYDTDEPFSLSAFSSKVQMLYSRASSLKEKQAILVRQIKQQRELNSRSDAQKEEQFEQLREQALSAKSAKVSMEKELDRAIEQLRQFDQDKIESDSRALREAEERIHSLESQLREVQDDARVEAATIQAELSEASDKIEKMTEALQMSAVEKEAAEQRNLEATNLLDAKEAELRALESEVVRLTTEVTLAKAELDGAYGTRAERAAESGAPIKRQLEELAESNAELLTEIESLRQAREAAVRSEADARDMEKNLKQELLGMTSEYEALTRDLIQNEKDRDVLEAAIDRLRDEKEGLELELSDERVKWLGIRSPGVPNGAAVSTDPTSIRMLREDFRKMMRERTAEGLRALRNEQEERRKLEALVRSLRREAAPPKSSLSKQMTA</sequence>
<reference evidence="5" key="1">
    <citation type="journal article" date="2020" name="Stud. Mycol.">
        <title>101 Dothideomycetes genomes: a test case for predicting lifestyles and emergence of pathogens.</title>
        <authorList>
            <person name="Haridas S."/>
            <person name="Albert R."/>
            <person name="Binder M."/>
            <person name="Bloem J."/>
            <person name="Labutti K."/>
            <person name="Salamov A."/>
            <person name="Andreopoulos B."/>
            <person name="Baker S."/>
            <person name="Barry K."/>
            <person name="Bills G."/>
            <person name="Bluhm B."/>
            <person name="Cannon C."/>
            <person name="Castanera R."/>
            <person name="Culley D."/>
            <person name="Daum C."/>
            <person name="Ezra D."/>
            <person name="Gonzalez J."/>
            <person name="Henrissat B."/>
            <person name="Kuo A."/>
            <person name="Liang C."/>
            <person name="Lipzen A."/>
            <person name="Lutzoni F."/>
            <person name="Magnuson J."/>
            <person name="Mondo S."/>
            <person name="Nolan M."/>
            <person name="Ohm R."/>
            <person name="Pangilinan J."/>
            <person name="Park H.-J."/>
            <person name="Ramirez L."/>
            <person name="Alfaro M."/>
            <person name="Sun H."/>
            <person name="Tritt A."/>
            <person name="Yoshinaga Y."/>
            <person name="Zwiers L.-H."/>
            <person name="Turgeon B."/>
            <person name="Goodwin S."/>
            <person name="Spatafora J."/>
            <person name="Crous P."/>
            <person name="Grigoriev I."/>
        </authorList>
    </citation>
    <scope>NUCLEOTIDE SEQUENCE</scope>
    <source>
        <strain evidence="5">CBS 119925</strain>
    </source>
</reference>
<feature type="region of interest" description="Disordered" evidence="2">
    <location>
        <begin position="444"/>
        <end position="469"/>
    </location>
</feature>
<feature type="region of interest" description="Disordered" evidence="2">
    <location>
        <begin position="880"/>
        <end position="899"/>
    </location>
</feature>